<proteinExistence type="predicted"/>
<evidence type="ECO:0000313" key="3">
    <source>
        <dbReference type="EMBL" id="ABD68788.1"/>
    </source>
</evidence>
<organism evidence="3 4">
    <name type="scientific">Albidiferax ferrireducens (strain ATCC BAA-621 / DSM 15236 / T118)</name>
    <name type="common">Rhodoferax ferrireducens</name>
    <dbReference type="NCBI Taxonomy" id="338969"/>
    <lineage>
        <taxon>Bacteria</taxon>
        <taxon>Pseudomonadati</taxon>
        <taxon>Pseudomonadota</taxon>
        <taxon>Betaproteobacteria</taxon>
        <taxon>Burkholderiales</taxon>
        <taxon>Comamonadaceae</taxon>
        <taxon>Rhodoferax</taxon>
    </lineage>
</organism>
<sequence>MFRSSFALVLLATASLGTHATPVTINTPFINVEVRAMNSLGFDSGAFLRVGADSVTPNGSAGTTGVLGVGTTFMTDINFTPSPIVPNFFSGYLPVGPEQFSAGGGVFLPWTLTFTNGADSSQANVQMQSSAQLVPVIDSITLSGTSANPTFTWAPPSAKPGTTTIPVVNGYGIKIYDKTIINTNPANGPINNGQVTGVNVAPNVTSYTVQAGDFTVPGYGYTLGKNYSIEISLLQTRDGSSLNLGNGNLQSVSRTYADFTPLAGGAPAVNLPVVLVNGAYQFNMAVMAGQTYYIDPVVAVGYDYAIGLGDPNFQSALLPVGIGDGLYDIFGHDNLNQMVLLAHDWAGGASFNFGAGGVDWFRVAGIEASAGLDPANTTAFITGLTFAADGNFTGTQTPIVENVPEPTSLALVGLALAGLATTRRRKV</sequence>
<dbReference type="AlphaFoldDB" id="Q21ZL5"/>
<keyword evidence="4" id="KW-1185">Reference proteome</keyword>
<evidence type="ECO:0000256" key="1">
    <source>
        <dbReference type="SAM" id="SignalP"/>
    </source>
</evidence>
<feature type="domain" description="Ice-binding protein C-terminal" evidence="2">
    <location>
        <begin position="403"/>
        <end position="424"/>
    </location>
</feature>
<dbReference type="STRING" id="338969.Rfer_1047"/>
<dbReference type="RefSeq" id="WP_011463357.1">
    <property type="nucleotide sequence ID" value="NC_007908.1"/>
</dbReference>
<name>Q21ZL5_ALBFT</name>
<dbReference type="Pfam" id="PF07589">
    <property type="entry name" value="PEP-CTERM"/>
    <property type="match status" value="1"/>
</dbReference>
<dbReference type="EMBL" id="CP000267">
    <property type="protein sequence ID" value="ABD68788.1"/>
    <property type="molecule type" value="Genomic_DNA"/>
</dbReference>
<dbReference type="Proteomes" id="UP000008332">
    <property type="component" value="Chromosome"/>
</dbReference>
<protein>
    <recommendedName>
        <fullName evidence="2">Ice-binding protein C-terminal domain-containing protein</fullName>
    </recommendedName>
</protein>
<feature type="chain" id="PRO_5004200626" description="Ice-binding protein C-terminal domain-containing protein" evidence="1">
    <location>
        <begin position="21"/>
        <end position="427"/>
    </location>
</feature>
<feature type="signal peptide" evidence="1">
    <location>
        <begin position="1"/>
        <end position="20"/>
    </location>
</feature>
<accession>Q21ZL5</accession>
<dbReference type="NCBIfam" id="TIGR02595">
    <property type="entry name" value="PEP_CTERM"/>
    <property type="match status" value="1"/>
</dbReference>
<dbReference type="eggNOG" id="ENOG5032JPI">
    <property type="taxonomic scope" value="Bacteria"/>
</dbReference>
<keyword evidence="1" id="KW-0732">Signal</keyword>
<dbReference type="KEGG" id="rfr:Rfer_1047"/>
<gene>
    <name evidence="3" type="ordered locus">Rfer_1047</name>
</gene>
<dbReference type="InterPro" id="IPR013424">
    <property type="entry name" value="Ice-binding_C"/>
</dbReference>
<evidence type="ECO:0000313" key="4">
    <source>
        <dbReference type="Proteomes" id="UP000008332"/>
    </source>
</evidence>
<evidence type="ECO:0000259" key="2">
    <source>
        <dbReference type="Pfam" id="PF07589"/>
    </source>
</evidence>
<reference evidence="4" key="1">
    <citation type="submission" date="2006-02" db="EMBL/GenBank/DDBJ databases">
        <title>Complete sequence of chromosome of Rhodoferax ferrireducens DSM 15236.</title>
        <authorList>
            <person name="Copeland A."/>
            <person name="Lucas S."/>
            <person name="Lapidus A."/>
            <person name="Barry K."/>
            <person name="Detter J.C."/>
            <person name="Glavina del Rio T."/>
            <person name="Hammon N."/>
            <person name="Israni S."/>
            <person name="Pitluck S."/>
            <person name="Brettin T."/>
            <person name="Bruce D."/>
            <person name="Han C."/>
            <person name="Tapia R."/>
            <person name="Gilna P."/>
            <person name="Kiss H."/>
            <person name="Schmutz J."/>
            <person name="Larimer F."/>
            <person name="Land M."/>
            <person name="Kyrpides N."/>
            <person name="Ivanova N."/>
            <person name="Richardson P."/>
        </authorList>
    </citation>
    <scope>NUCLEOTIDE SEQUENCE [LARGE SCALE GENOMIC DNA]</scope>
    <source>
        <strain evidence="4">ATCC BAA-621 / DSM 15236 / T118</strain>
    </source>
</reference>
<dbReference type="HOGENOM" id="CLU_642317_0_0_4"/>